<dbReference type="GO" id="GO:0016020">
    <property type="term" value="C:membrane"/>
    <property type="evidence" value="ECO:0007669"/>
    <property type="project" value="UniProtKB-SubCell"/>
</dbReference>
<dbReference type="InterPro" id="IPR023395">
    <property type="entry name" value="MCP_dom_sf"/>
</dbReference>
<comment type="subcellular location">
    <subcellularLocation>
        <location evidence="1">Membrane</location>
        <topology evidence="1">Multi-pass membrane protein</topology>
    </subcellularLocation>
</comment>
<dbReference type="Pfam" id="PF00153">
    <property type="entry name" value="Mito_carr"/>
    <property type="match status" value="2"/>
</dbReference>
<dbReference type="EMBL" id="KN824287">
    <property type="protein sequence ID" value="KIM29719.1"/>
    <property type="molecule type" value="Genomic_DNA"/>
</dbReference>
<organism evidence="11 12">
    <name type="scientific">Serendipita vermifera MAFF 305830</name>
    <dbReference type="NCBI Taxonomy" id="933852"/>
    <lineage>
        <taxon>Eukaryota</taxon>
        <taxon>Fungi</taxon>
        <taxon>Dikarya</taxon>
        <taxon>Basidiomycota</taxon>
        <taxon>Agaricomycotina</taxon>
        <taxon>Agaricomycetes</taxon>
        <taxon>Sebacinales</taxon>
        <taxon>Serendipitaceae</taxon>
        <taxon>Serendipita</taxon>
    </lineage>
</organism>
<dbReference type="InterPro" id="IPR018108">
    <property type="entry name" value="MCP_transmembrane"/>
</dbReference>
<feature type="transmembrane region" description="Helical" evidence="10">
    <location>
        <begin position="120"/>
        <end position="139"/>
    </location>
</feature>
<dbReference type="SUPFAM" id="SSF103506">
    <property type="entry name" value="Mitochondrial carrier"/>
    <property type="match status" value="1"/>
</dbReference>
<dbReference type="PANTHER" id="PTHR45939:SF2">
    <property type="entry name" value="CARRIER PROTEIN, PUTATIVE (AFU_ORTHOLOGUE AFUA_2G13870)-RELATED"/>
    <property type="match status" value="1"/>
</dbReference>
<keyword evidence="5" id="KW-0677">Repeat</keyword>
<evidence type="ECO:0000256" key="4">
    <source>
        <dbReference type="ARBA" id="ARBA00022692"/>
    </source>
</evidence>
<keyword evidence="7 8" id="KW-0472">Membrane</keyword>
<reference evidence="12" key="2">
    <citation type="submission" date="2015-01" db="EMBL/GenBank/DDBJ databases">
        <title>Evolutionary Origins and Diversification of the Mycorrhizal Mutualists.</title>
        <authorList>
            <consortium name="DOE Joint Genome Institute"/>
            <consortium name="Mycorrhizal Genomics Consortium"/>
            <person name="Kohler A."/>
            <person name="Kuo A."/>
            <person name="Nagy L.G."/>
            <person name="Floudas D."/>
            <person name="Copeland A."/>
            <person name="Barry K.W."/>
            <person name="Cichocki N."/>
            <person name="Veneault-Fourrey C."/>
            <person name="LaButti K."/>
            <person name="Lindquist E.A."/>
            <person name="Lipzen A."/>
            <person name="Lundell T."/>
            <person name="Morin E."/>
            <person name="Murat C."/>
            <person name="Riley R."/>
            <person name="Ohm R."/>
            <person name="Sun H."/>
            <person name="Tunlid A."/>
            <person name="Henrissat B."/>
            <person name="Grigoriev I.V."/>
            <person name="Hibbett D.S."/>
            <person name="Martin F."/>
        </authorList>
    </citation>
    <scope>NUCLEOTIDE SEQUENCE [LARGE SCALE GENOMIC DNA]</scope>
    <source>
        <strain evidence="12">MAFF 305830</strain>
    </source>
</reference>
<name>A0A0C3BC92_SERVB</name>
<dbReference type="Proteomes" id="UP000054097">
    <property type="component" value="Unassembled WGS sequence"/>
</dbReference>
<evidence type="ECO:0000256" key="10">
    <source>
        <dbReference type="SAM" id="Phobius"/>
    </source>
</evidence>
<keyword evidence="4 8" id="KW-0812">Transmembrane</keyword>
<comment type="similarity">
    <text evidence="2 9">Belongs to the mitochondrial carrier (TC 2.A.29) family.</text>
</comment>
<dbReference type="InterPro" id="IPR052217">
    <property type="entry name" value="Mito/Peroxisomal_Carrier"/>
</dbReference>
<feature type="repeat" description="Solcar" evidence="8">
    <location>
        <begin position="115"/>
        <end position="202"/>
    </location>
</feature>
<evidence type="ECO:0000256" key="9">
    <source>
        <dbReference type="RuleBase" id="RU000488"/>
    </source>
</evidence>
<dbReference type="AlphaFoldDB" id="A0A0C3BC92"/>
<evidence type="ECO:0000256" key="7">
    <source>
        <dbReference type="ARBA" id="ARBA00023136"/>
    </source>
</evidence>
<feature type="repeat" description="Solcar" evidence="8">
    <location>
        <begin position="6"/>
        <end position="105"/>
    </location>
</feature>
<evidence type="ECO:0000256" key="6">
    <source>
        <dbReference type="ARBA" id="ARBA00022989"/>
    </source>
</evidence>
<keyword evidence="12" id="KW-1185">Reference proteome</keyword>
<evidence type="ECO:0000256" key="3">
    <source>
        <dbReference type="ARBA" id="ARBA00022448"/>
    </source>
</evidence>
<evidence type="ECO:0000256" key="1">
    <source>
        <dbReference type="ARBA" id="ARBA00004141"/>
    </source>
</evidence>
<dbReference type="PROSITE" id="PS50920">
    <property type="entry name" value="SOLCAR"/>
    <property type="match status" value="2"/>
</dbReference>
<keyword evidence="6 10" id="KW-1133">Transmembrane helix</keyword>
<gene>
    <name evidence="11" type="ORF">M408DRAFT_106520</name>
</gene>
<dbReference type="HOGENOM" id="CLU_1305516_0_0_1"/>
<dbReference type="OrthoDB" id="18574at2759"/>
<dbReference type="PANTHER" id="PTHR45939">
    <property type="entry name" value="PEROXISOMAL MEMBRANE PROTEIN PMP34-RELATED"/>
    <property type="match status" value="1"/>
</dbReference>
<reference evidence="11 12" key="1">
    <citation type="submission" date="2014-04" db="EMBL/GenBank/DDBJ databases">
        <authorList>
            <consortium name="DOE Joint Genome Institute"/>
            <person name="Kuo A."/>
            <person name="Zuccaro A."/>
            <person name="Kohler A."/>
            <person name="Nagy L.G."/>
            <person name="Floudas D."/>
            <person name="Copeland A."/>
            <person name="Barry K.W."/>
            <person name="Cichocki N."/>
            <person name="Veneault-Fourrey C."/>
            <person name="LaButti K."/>
            <person name="Lindquist E.A."/>
            <person name="Lipzen A."/>
            <person name="Lundell T."/>
            <person name="Morin E."/>
            <person name="Murat C."/>
            <person name="Sun H."/>
            <person name="Tunlid A."/>
            <person name="Henrissat B."/>
            <person name="Grigoriev I.V."/>
            <person name="Hibbett D.S."/>
            <person name="Martin F."/>
            <person name="Nordberg H.P."/>
            <person name="Cantor M.N."/>
            <person name="Hua S.X."/>
        </authorList>
    </citation>
    <scope>NUCLEOTIDE SEQUENCE [LARGE SCALE GENOMIC DNA]</scope>
    <source>
        <strain evidence="11 12">MAFF 305830</strain>
    </source>
</reference>
<dbReference type="GO" id="GO:0015217">
    <property type="term" value="F:ADP transmembrane transporter activity"/>
    <property type="evidence" value="ECO:0007669"/>
    <property type="project" value="TreeGrafter"/>
</dbReference>
<proteinExistence type="inferred from homology"/>
<evidence type="ECO:0000313" key="11">
    <source>
        <dbReference type="EMBL" id="KIM29719.1"/>
    </source>
</evidence>
<evidence type="ECO:0000313" key="12">
    <source>
        <dbReference type="Proteomes" id="UP000054097"/>
    </source>
</evidence>
<sequence length="211" mass="23146">MLSIPEELLIGFLSGVVSKGLTTPLSVITVQLQSEADEDTDEINAQKQGHVGDQVRMPGSNIRRVIHQIYSDAGIGGFFKGMSTTVILSANPALTMLFLQAFRRMFLRGRDREQPTGAQGFLGGALSNSLALLILYPLVLAKTKLQSYSKGVAGSPTLFSVIRDIVNKYGMAALYQGLLAQLFKGFFNQGVTIMVKQRIEKGLIKMYHYTR</sequence>
<evidence type="ECO:0000256" key="2">
    <source>
        <dbReference type="ARBA" id="ARBA00006375"/>
    </source>
</evidence>
<evidence type="ECO:0000256" key="8">
    <source>
        <dbReference type="PROSITE-ProRule" id="PRU00282"/>
    </source>
</evidence>
<evidence type="ECO:0000256" key="5">
    <source>
        <dbReference type="ARBA" id="ARBA00022737"/>
    </source>
</evidence>
<dbReference type="STRING" id="933852.A0A0C3BC92"/>
<protein>
    <submittedName>
        <fullName evidence="11">Uncharacterized protein</fullName>
    </submittedName>
</protein>
<dbReference type="Gene3D" id="1.50.40.10">
    <property type="entry name" value="Mitochondrial carrier domain"/>
    <property type="match status" value="1"/>
</dbReference>
<accession>A0A0C3BC92</accession>
<keyword evidence="3 9" id="KW-0813">Transport</keyword>